<dbReference type="AlphaFoldDB" id="A0ABD0UBV1"/>
<evidence type="ECO:0000256" key="1">
    <source>
        <dbReference type="SAM" id="MobiDB-lite"/>
    </source>
</evidence>
<feature type="compositionally biased region" description="Polar residues" evidence="1">
    <location>
        <begin position="386"/>
        <end position="410"/>
    </location>
</feature>
<name>A0ABD0UBV1_DENTH</name>
<comment type="caution">
    <text evidence="3">The sequence shown here is derived from an EMBL/GenBank/DDBJ whole genome shotgun (WGS) entry which is preliminary data.</text>
</comment>
<sequence length="567" mass="63636">MRTHQHIHFCQRERLSARVRAVCVSFASPASSSRPPASPRRPLAASRCSLWGDLMDPSIFPPSSFPPILNSSIPSTSEKTPNPLHFLGALASSPLPCDFSISPFPTPDEIIDFPTEDIADAVGEWNFALVGYSLGKRPFYEALLSAVNNLWKLKGTLKLISLSEGFFLFKFSCSEDFEMVWSKGAWFIFGKPFIFNKWSPQFSPKREEFTSVPIWFKIHDLPLCCWMPTGISKIATKIGHPIAVDSLTASKSRLTFARVCIQVDSSASYPDTIPITVEGKRFDLKIQYEWRPTLCTLCNSISHPVTFCPSNPNFASQYPPSRNHQPPSVAFRVRSSSRRPRPPSRNPKGILPLPTKHPNTNTTKPHPDIETNHNQNQDPHIPPSPNNLENTSRPIPNLNSPTMVESSSSDIRPPPSLPKATSPTKIISPNKFSVLQDPTELTEMEPTSSQEINAADPMEHQTFDKTDKVPSPASKPSLTNAKVISQSQKSTRVKSSRKVWNIRGFNRPDKIFCCKNLVRQYDLDIFCILENRIILSNLDDPWFKLTHSIFDNESSYHNFDLASPGRI</sequence>
<dbReference type="PANTHER" id="PTHR31286:SF180">
    <property type="entry name" value="OS10G0362600 PROTEIN"/>
    <property type="match status" value="1"/>
</dbReference>
<keyword evidence="4" id="KW-1185">Reference proteome</keyword>
<dbReference type="EMBL" id="JANQDX010000016">
    <property type="protein sequence ID" value="KAL0910264.1"/>
    <property type="molecule type" value="Genomic_DNA"/>
</dbReference>
<dbReference type="InterPro" id="IPR040256">
    <property type="entry name" value="At4g02000-like"/>
</dbReference>
<proteinExistence type="predicted"/>
<feature type="domain" description="DUF4283" evidence="2">
    <location>
        <begin position="123"/>
        <end position="205"/>
    </location>
</feature>
<evidence type="ECO:0000313" key="4">
    <source>
        <dbReference type="Proteomes" id="UP001552299"/>
    </source>
</evidence>
<dbReference type="Proteomes" id="UP001552299">
    <property type="component" value="Unassembled WGS sequence"/>
</dbReference>
<feature type="region of interest" description="Disordered" evidence="1">
    <location>
        <begin position="317"/>
        <end position="477"/>
    </location>
</feature>
<organism evidence="3 4">
    <name type="scientific">Dendrobium thyrsiflorum</name>
    <name type="common">Pinecone-like raceme dendrobium</name>
    <name type="synonym">Orchid</name>
    <dbReference type="NCBI Taxonomy" id="117978"/>
    <lineage>
        <taxon>Eukaryota</taxon>
        <taxon>Viridiplantae</taxon>
        <taxon>Streptophyta</taxon>
        <taxon>Embryophyta</taxon>
        <taxon>Tracheophyta</taxon>
        <taxon>Spermatophyta</taxon>
        <taxon>Magnoliopsida</taxon>
        <taxon>Liliopsida</taxon>
        <taxon>Asparagales</taxon>
        <taxon>Orchidaceae</taxon>
        <taxon>Epidendroideae</taxon>
        <taxon>Malaxideae</taxon>
        <taxon>Dendrobiinae</taxon>
        <taxon>Dendrobium</taxon>
    </lineage>
</organism>
<gene>
    <name evidence="3" type="ORF">M5K25_021228</name>
</gene>
<evidence type="ECO:0000313" key="3">
    <source>
        <dbReference type="EMBL" id="KAL0910264.1"/>
    </source>
</evidence>
<accession>A0ABD0UBV1</accession>
<reference evidence="3 4" key="1">
    <citation type="journal article" date="2024" name="Plant Biotechnol. J.">
        <title>Dendrobium thyrsiflorum genome and its molecular insights into genes involved in important horticultural traits.</title>
        <authorList>
            <person name="Chen B."/>
            <person name="Wang J.Y."/>
            <person name="Zheng P.J."/>
            <person name="Li K.L."/>
            <person name="Liang Y.M."/>
            <person name="Chen X.F."/>
            <person name="Zhang C."/>
            <person name="Zhao X."/>
            <person name="He X."/>
            <person name="Zhang G.Q."/>
            <person name="Liu Z.J."/>
            <person name="Xu Q."/>
        </authorList>
    </citation>
    <scope>NUCLEOTIDE SEQUENCE [LARGE SCALE GENOMIC DNA]</scope>
    <source>
        <strain evidence="3">GZMU011</strain>
    </source>
</reference>
<evidence type="ECO:0000259" key="2">
    <source>
        <dbReference type="Pfam" id="PF14111"/>
    </source>
</evidence>
<dbReference type="PANTHER" id="PTHR31286">
    <property type="entry name" value="GLYCINE-RICH CELL WALL STRUCTURAL PROTEIN 1.8-LIKE"/>
    <property type="match status" value="1"/>
</dbReference>
<feature type="compositionally biased region" description="Basic and acidic residues" evidence="1">
    <location>
        <begin position="457"/>
        <end position="468"/>
    </location>
</feature>
<feature type="compositionally biased region" description="Polar residues" evidence="1">
    <location>
        <begin position="419"/>
        <end position="433"/>
    </location>
</feature>
<protein>
    <recommendedName>
        <fullName evidence="2">DUF4283 domain-containing protein</fullName>
    </recommendedName>
</protein>
<dbReference type="Pfam" id="PF14111">
    <property type="entry name" value="DUF4283"/>
    <property type="match status" value="1"/>
</dbReference>
<dbReference type="InterPro" id="IPR025558">
    <property type="entry name" value="DUF4283"/>
</dbReference>
<feature type="compositionally biased region" description="Low complexity" evidence="1">
    <location>
        <begin position="351"/>
        <end position="364"/>
    </location>
</feature>